<protein>
    <submittedName>
        <fullName evidence="1">Uncharacterized protein</fullName>
    </submittedName>
</protein>
<evidence type="ECO:0000313" key="1">
    <source>
        <dbReference type="EnsemblMetazoa" id="AATE016819-PA.1"/>
    </source>
</evidence>
<sequence length="376" mass="41124">MLFSLLRRLLAVVLLLATVLLRLDADLSLDTLFCCCCLFWFRFVLLLFVSACCCCCCCCSPVPISIESSSSEGVAPPCSSRSACSSPSSSSSSSTRSSPSSTGSSSSTMASSATARRRWCPASSSSVWLLTILNWPPSSSPEPAPSPIFTSIMSIELLSYSSAPVNPSPSPPVSLPESFRGRPRLRFCCERAEPRSGFVWSIVLLPLLLFWCSRLLLWLRPAALLAVAPPPADGDEDEDEDGGPLGLSSFTSECGQPVLIDGHLAAVHKVQQALHVFVRDVAQDHDRVPLRVVHEQLLEVQLHAETKCETRSRGMMMIDRARRAKGFTTMIRSPSPPTTYLVRLQVLPFDGQRHVDERFIVQQLVEHGEQEMSLPG</sequence>
<organism evidence="1">
    <name type="scientific">Anopheles atroparvus</name>
    <name type="common">European mosquito</name>
    <dbReference type="NCBI Taxonomy" id="41427"/>
    <lineage>
        <taxon>Eukaryota</taxon>
        <taxon>Metazoa</taxon>
        <taxon>Ecdysozoa</taxon>
        <taxon>Arthropoda</taxon>
        <taxon>Hexapoda</taxon>
        <taxon>Insecta</taxon>
        <taxon>Pterygota</taxon>
        <taxon>Neoptera</taxon>
        <taxon>Endopterygota</taxon>
        <taxon>Diptera</taxon>
        <taxon>Nematocera</taxon>
        <taxon>Culicoidea</taxon>
        <taxon>Culicidae</taxon>
        <taxon>Anophelinae</taxon>
        <taxon>Anopheles</taxon>
    </lineage>
</organism>
<dbReference type="VEuPathDB" id="VectorBase:AATE016819"/>
<dbReference type="AlphaFoldDB" id="A0A182JEY9"/>
<dbReference type="EnsemblMetazoa" id="AATE016819-RA">
    <property type="protein sequence ID" value="AATE016819-PA.1"/>
    <property type="gene ID" value="AATE016819"/>
</dbReference>
<name>A0A182JEY9_ANOAO</name>
<accession>A0A182JEY9</accession>
<proteinExistence type="predicted"/>
<reference evidence="1" key="1">
    <citation type="submission" date="2022-08" db="UniProtKB">
        <authorList>
            <consortium name="EnsemblMetazoa"/>
        </authorList>
    </citation>
    <scope>IDENTIFICATION</scope>
    <source>
        <strain evidence="1">EBRO</strain>
    </source>
</reference>